<sequence length="76" mass="8528">MLNKPSAPSTCLEAATMLQEAGARFMPENRYAQVVEQAKDEKRWDILALLRSWAPEGYTCSTAVLEAFRYLDAQSS</sequence>
<evidence type="ECO:0000313" key="2">
    <source>
        <dbReference type="Proteomes" id="UP001446871"/>
    </source>
</evidence>
<dbReference type="EMBL" id="JAQQWM010000007">
    <property type="protein sequence ID" value="KAK8057598.1"/>
    <property type="molecule type" value="Genomic_DNA"/>
</dbReference>
<reference evidence="1 2" key="1">
    <citation type="submission" date="2023-01" db="EMBL/GenBank/DDBJ databases">
        <title>Analysis of 21 Apiospora genomes using comparative genomics revels a genus with tremendous synthesis potential of carbohydrate active enzymes and secondary metabolites.</title>
        <authorList>
            <person name="Sorensen T."/>
        </authorList>
    </citation>
    <scope>NUCLEOTIDE SEQUENCE [LARGE SCALE GENOMIC DNA]</scope>
    <source>
        <strain evidence="1 2">CBS 83171</strain>
    </source>
</reference>
<evidence type="ECO:0000313" key="1">
    <source>
        <dbReference type="EMBL" id="KAK8057598.1"/>
    </source>
</evidence>
<proteinExistence type="predicted"/>
<accession>A0ABR1UFB4</accession>
<dbReference type="Proteomes" id="UP001446871">
    <property type="component" value="Unassembled WGS sequence"/>
</dbReference>
<comment type="caution">
    <text evidence="1">The sequence shown here is derived from an EMBL/GenBank/DDBJ whole genome shotgun (WGS) entry which is preliminary data.</text>
</comment>
<name>A0ABR1UFB4_9PEZI</name>
<organism evidence="1 2">
    <name type="scientific">Apiospora saccharicola</name>
    <dbReference type="NCBI Taxonomy" id="335842"/>
    <lineage>
        <taxon>Eukaryota</taxon>
        <taxon>Fungi</taxon>
        <taxon>Dikarya</taxon>
        <taxon>Ascomycota</taxon>
        <taxon>Pezizomycotina</taxon>
        <taxon>Sordariomycetes</taxon>
        <taxon>Xylariomycetidae</taxon>
        <taxon>Amphisphaeriales</taxon>
        <taxon>Apiosporaceae</taxon>
        <taxon>Apiospora</taxon>
    </lineage>
</organism>
<keyword evidence="2" id="KW-1185">Reference proteome</keyword>
<gene>
    <name evidence="1" type="ORF">PG996_011535</name>
</gene>
<protein>
    <submittedName>
        <fullName evidence="1">Uncharacterized protein</fullName>
    </submittedName>
</protein>